<organism evidence="1 2">
    <name type="scientific">Polarella glacialis</name>
    <name type="common">Dinoflagellate</name>
    <dbReference type="NCBI Taxonomy" id="89957"/>
    <lineage>
        <taxon>Eukaryota</taxon>
        <taxon>Sar</taxon>
        <taxon>Alveolata</taxon>
        <taxon>Dinophyceae</taxon>
        <taxon>Suessiales</taxon>
        <taxon>Suessiaceae</taxon>
        <taxon>Polarella</taxon>
    </lineage>
</organism>
<sequence length="118" mass="13047">MMAARFTLGFAALGHCRVNNNEDGKEADLDANGISNIYASDKSIGKHNQTTIVIEKGHMSLAKTDHLIREAEKFRGVGENAAMYDLEIYCFMLLNTLKKETLLELSKTGDKDINVLAL</sequence>
<comment type="caution">
    <text evidence="1">The sequence shown here is derived from an EMBL/GenBank/DDBJ whole genome shotgun (WGS) entry which is preliminary data.</text>
</comment>
<dbReference type="Gene3D" id="2.60.34.10">
    <property type="entry name" value="Substrate Binding Domain Of DNAk, Chain A, domain 1"/>
    <property type="match status" value="1"/>
</dbReference>
<evidence type="ECO:0000313" key="1">
    <source>
        <dbReference type="EMBL" id="CAE8603831.1"/>
    </source>
</evidence>
<dbReference type="Proteomes" id="UP000654075">
    <property type="component" value="Unassembled WGS sequence"/>
</dbReference>
<evidence type="ECO:0000313" key="2">
    <source>
        <dbReference type="Proteomes" id="UP000654075"/>
    </source>
</evidence>
<dbReference type="SUPFAM" id="SSF100920">
    <property type="entry name" value="Heat shock protein 70kD (HSP70), peptide-binding domain"/>
    <property type="match status" value="1"/>
</dbReference>
<name>A0A813EYB0_POLGL</name>
<reference evidence="1" key="1">
    <citation type="submission" date="2021-02" db="EMBL/GenBank/DDBJ databases">
        <authorList>
            <person name="Dougan E. K."/>
            <person name="Rhodes N."/>
            <person name="Thang M."/>
            <person name="Chan C."/>
        </authorList>
    </citation>
    <scope>NUCLEOTIDE SEQUENCE</scope>
</reference>
<proteinExistence type="predicted"/>
<keyword evidence="2" id="KW-1185">Reference proteome</keyword>
<gene>
    <name evidence="1" type="ORF">PGLA1383_LOCUS22028</name>
</gene>
<dbReference type="InterPro" id="IPR029047">
    <property type="entry name" value="HSP70_peptide-bd_sf"/>
</dbReference>
<dbReference type="AlphaFoldDB" id="A0A813EYB0"/>
<accession>A0A813EYB0</accession>
<dbReference type="EMBL" id="CAJNNV010015834">
    <property type="protein sequence ID" value="CAE8603831.1"/>
    <property type="molecule type" value="Genomic_DNA"/>
</dbReference>
<protein>
    <submittedName>
        <fullName evidence="1">Uncharacterized protein</fullName>
    </submittedName>
</protein>